<evidence type="ECO:0000256" key="1">
    <source>
        <dbReference type="SAM" id="Phobius"/>
    </source>
</evidence>
<feature type="transmembrane region" description="Helical" evidence="1">
    <location>
        <begin position="92"/>
        <end position="115"/>
    </location>
</feature>
<dbReference type="Proteomes" id="UP000077407">
    <property type="component" value="Unassembled WGS sequence"/>
</dbReference>
<gene>
    <name evidence="2" type="ORF">WY13_02965</name>
</gene>
<dbReference type="PATRIC" id="fig|1538.10.peg.2980"/>
<keyword evidence="1" id="KW-0472">Membrane</keyword>
<dbReference type="AlphaFoldDB" id="A0A162KTQ0"/>
<protein>
    <submittedName>
        <fullName evidence="2">Uncharacterized protein</fullName>
    </submittedName>
</protein>
<keyword evidence="1" id="KW-1133">Transmembrane helix</keyword>
<dbReference type="OrthoDB" id="2445542at2"/>
<sequence>MSIKEVNMDIDSRLSKLVFLAITLIATPIHEFGHLIGYKLSEIPAKFAFSYTESQNGLENLWGCLGGPAINLILAVIGCIIVYIFRNREKVYIGMYFTITMCLTRLIAYLLFIIINPYNMFPINDEGLIAKFLNVPIWQVYGFFIAVFIFLLLILRSIKKDYFYKCFKYAFVFYFLIDILFAIRIY</sequence>
<proteinExistence type="predicted"/>
<comment type="caution">
    <text evidence="2">The sequence shown here is derived from an EMBL/GenBank/DDBJ whole genome shotgun (WGS) entry which is preliminary data.</text>
</comment>
<keyword evidence="1" id="KW-0812">Transmembrane</keyword>
<feature type="transmembrane region" description="Helical" evidence="1">
    <location>
        <begin position="60"/>
        <end position="85"/>
    </location>
</feature>
<feature type="transmembrane region" description="Helical" evidence="1">
    <location>
        <begin position="167"/>
        <end position="185"/>
    </location>
</feature>
<dbReference type="EMBL" id="LITT01000046">
    <property type="protein sequence ID" value="OAA83836.1"/>
    <property type="molecule type" value="Genomic_DNA"/>
</dbReference>
<evidence type="ECO:0000313" key="3">
    <source>
        <dbReference type="Proteomes" id="UP000077407"/>
    </source>
</evidence>
<feature type="transmembrane region" description="Helical" evidence="1">
    <location>
        <begin position="135"/>
        <end position="155"/>
    </location>
</feature>
<dbReference type="RefSeq" id="WP_063556304.1">
    <property type="nucleotide sequence ID" value="NZ_LITT01000046.1"/>
</dbReference>
<name>A0A162KTQ0_9CLOT</name>
<accession>A0A162KTQ0</accession>
<reference evidence="2 3" key="1">
    <citation type="journal article" date="2015" name="Biotechnol. Bioeng.">
        <title>Genome sequence and phenotypic characterization of Caulobacter segnis.</title>
        <authorList>
            <person name="Patel S."/>
            <person name="Fletcher B."/>
            <person name="Scott D.C."/>
            <person name="Ely B."/>
        </authorList>
    </citation>
    <scope>NUCLEOTIDE SEQUENCE [LARGE SCALE GENOMIC DNA]</scope>
    <source>
        <strain evidence="2 3">ERI-2</strain>
    </source>
</reference>
<evidence type="ECO:0000313" key="2">
    <source>
        <dbReference type="EMBL" id="OAA83836.1"/>
    </source>
</evidence>
<organism evidence="2 3">
    <name type="scientific">Clostridium ljungdahlii</name>
    <dbReference type="NCBI Taxonomy" id="1538"/>
    <lineage>
        <taxon>Bacteria</taxon>
        <taxon>Bacillati</taxon>
        <taxon>Bacillota</taxon>
        <taxon>Clostridia</taxon>
        <taxon>Eubacteriales</taxon>
        <taxon>Clostridiaceae</taxon>
        <taxon>Clostridium</taxon>
    </lineage>
</organism>
<feature type="transmembrane region" description="Helical" evidence="1">
    <location>
        <begin position="17"/>
        <end position="40"/>
    </location>
</feature>